<keyword evidence="1" id="KW-0749">Sporulation</keyword>
<dbReference type="AlphaFoldDB" id="A0A323THW1"/>
<dbReference type="Pfam" id="PF01944">
    <property type="entry name" value="SpoIIM"/>
    <property type="match status" value="1"/>
</dbReference>
<organism evidence="3 4">
    <name type="scientific">Salipaludibacillus keqinensis</name>
    <dbReference type="NCBI Taxonomy" id="2045207"/>
    <lineage>
        <taxon>Bacteria</taxon>
        <taxon>Bacillati</taxon>
        <taxon>Bacillota</taxon>
        <taxon>Bacilli</taxon>
        <taxon>Bacillales</taxon>
        <taxon>Bacillaceae</taxon>
    </lineage>
</organism>
<dbReference type="Proteomes" id="UP000248214">
    <property type="component" value="Unassembled WGS sequence"/>
</dbReference>
<name>A0A323THW1_9BACI</name>
<evidence type="ECO:0000256" key="1">
    <source>
        <dbReference type="PIRNR" id="PIRNR038973"/>
    </source>
</evidence>
<comment type="caution">
    <text evidence="3">The sequence shown here is derived from an EMBL/GenBank/DDBJ whole genome shotgun (WGS) entry which is preliminary data.</text>
</comment>
<evidence type="ECO:0000313" key="4">
    <source>
        <dbReference type="Proteomes" id="UP000248214"/>
    </source>
</evidence>
<comment type="function">
    <text evidence="1">Required for complete septum migration and engulfment of the forespore compartment during sporulation. Required for stabilizing and recruiting of SpoIIP to the septal membrane.</text>
</comment>
<keyword evidence="1 2" id="KW-0812">Transmembrane</keyword>
<sequence length="213" mass="24185">MSKPHFKRNKLLNHLEDHRAGYIFTSVLLIVGVIFGAIIVNSMSFTQKNDLYAYLTLFFNEVEKGEFAHSKEIFTQSFAYYSKMLGFIWILGLSVIGLPVVFILVFIKGLMVGFTVGFLVDQMGFEGFLFAFSAVFPQNILLIPMFIIVASTATSFSILIWRQVIRRSHQPIFPHFLSYTVFILLIGGLLVIVSAFEAFVTPVVMQFVVEKMI</sequence>
<dbReference type="GO" id="GO:0005886">
    <property type="term" value="C:plasma membrane"/>
    <property type="evidence" value="ECO:0007669"/>
    <property type="project" value="UniProtKB-SubCell"/>
</dbReference>
<evidence type="ECO:0000313" key="3">
    <source>
        <dbReference type="EMBL" id="PYZ94428.1"/>
    </source>
</evidence>
<proteinExistence type="predicted"/>
<comment type="subcellular location">
    <subcellularLocation>
        <location evidence="1">Cell membrane</location>
        <topology evidence="1">Multi-pass membrane protein</topology>
    </subcellularLocation>
    <text evidence="1">Localizes to the sporulation septum and to the second division site within the mother cell. Before the start of engulfment localizes to the septal midpoint, then spreads throughout the septum prior to becoming enriched at the leading edge of the engulfing membrane, where it remains until the completion of membrane migration. Some remain partially trapped at the septum during engulfment and upon completion of engulfment become dispersed in the outer forespore membrane. Localization of the MPD complex to the septal membrane is dependent on SpoIIB.</text>
</comment>
<reference evidence="3 4" key="1">
    <citation type="submission" date="2017-10" db="EMBL/GenBank/DDBJ databases">
        <title>Bacillus sp. nov., a halophilic bacterium isolated from a Keqin Lake.</title>
        <authorList>
            <person name="Wang H."/>
        </authorList>
    </citation>
    <scope>NUCLEOTIDE SEQUENCE [LARGE SCALE GENOMIC DNA]</scope>
    <source>
        <strain evidence="3 4">KQ-12</strain>
    </source>
</reference>
<keyword evidence="1 2" id="KW-0472">Membrane</keyword>
<feature type="transmembrane region" description="Helical" evidence="2">
    <location>
        <begin position="87"/>
        <end position="107"/>
    </location>
</feature>
<evidence type="ECO:0000256" key="2">
    <source>
        <dbReference type="SAM" id="Phobius"/>
    </source>
</evidence>
<keyword evidence="2" id="KW-1133">Transmembrane helix</keyword>
<dbReference type="RefSeq" id="WP_110608061.1">
    <property type="nucleotide sequence ID" value="NZ_PDOD01000001.1"/>
</dbReference>
<feature type="transmembrane region" description="Helical" evidence="2">
    <location>
        <begin position="114"/>
        <end position="136"/>
    </location>
</feature>
<gene>
    <name evidence="3" type="primary">spoIIM</name>
    <name evidence="3" type="ORF">CR194_02535</name>
</gene>
<protein>
    <recommendedName>
        <fullName evidence="1">Stage II sporulation protein M</fullName>
    </recommendedName>
</protein>
<dbReference type="NCBIfam" id="TIGR02831">
    <property type="entry name" value="spo_II_M"/>
    <property type="match status" value="1"/>
</dbReference>
<comment type="subunit">
    <text evidence="1">Component of the MPD complex composed of SpoIIM, SpoIIP and SpoIID.</text>
</comment>
<keyword evidence="1" id="KW-1003">Cell membrane</keyword>
<dbReference type="InterPro" id="IPR014196">
    <property type="entry name" value="SpoIIM"/>
</dbReference>
<dbReference type="EMBL" id="PDOD01000001">
    <property type="protein sequence ID" value="PYZ94428.1"/>
    <property type="molecule type" value="Genomic_DNA"/>
</dbReference>
<dbReference type="OrthoDB" id="2065033at2"/>
<accession>A0A323THW1</accession>
<feature type="transmembrane region" description="Helical" evidence="2">
    <location>
        <begin position="142"/>
        <end position="164"/>
    </location>
</feature>
<feature type="transmembrane region" description="Helical" evidence="2">
    <location>
        <begin position="21"/>
        <end position="40"/>
    </location>
</feature>
<dbReference type="InterPro" id="IPR002798">
    <property type="entry name" value="SpoIIM-like"/>
</dbReference>
<dbReference type="GO" id="GO:0030435">
    <property type="term" value="P:sporulation resulting in formation of a cellular spore"/>
    <property type="evidence" value="ECO:0007669"/>
    <property type="project" value="UniProtKB-KW"/>
</dbReference>
<keyword evidence="4" id="KW-1185">Reference proteome</keyword>
<dbReference type="PIRSF" id="PIRSF038973">
    <property type="entry name" value="SpoIIM"/>
    <property type="match status" value="1"/>
</dbReference>
<feature type="transmembrane region" description="Helical" evidence="2">
    <location>
        <begin position="176"/>
        <end position="196"/>
    </location>
</feature>